<dbReference type="Pfam" id="PF16256">
    <property type="entry name" value="DUF4911"/>
    <property type="match status" value="1"/>
</dbReference>
<evidence type="ECO:0000313" key="1">
    <source>
        <dbReference type="EMBL" id="NMC63527.1"/>
    </source>
</evidence>
<name>A0A7X9FSI3_9DELT</name>
<dbReference type="InterPro" id="IPR032587">
    <property type="entry name" value="DUF4911"/>
</dbReference>
<reference evidence="1 2" key="1">
    <citation type="journal article" date="2020" name="Biotechnol. Biofuels">
        <title>New insights from the biogas microbiome by comprehensive genome-resolved metagenomics of nearly 1600 species originating from multiple anaerobic digesters.</title>
        <authorList>
            <person name="Campanaro S."/>
            <person name="Treu L."/>
            <person name="Rodriguez-R L.M."/>
            <person name="Kovalovszki A."/>
            <person name="Ziels R.M."/>
            <person name="Maus I."/>
            <person name="Zhu X."/>
            <person name="Kougias P.G."/>
            <person name="Basile A."/>
            <person name="Luo G."/>
            <person name="Schluter A."/>
            <person name="Konstantinidis K.T."/>
            <person name="Angelidaki I."/>
        </authorList>
    </citation>
    <scope>NUCLEOTIDE SEQUENCE [LARGE SCALE GENOMIC DNA]</scope>
    <source>
        <strain evidence="1">AS27yjCOA_65</strain>
    </source>
</reference>
<comment type="caution">
    <text evidence="1">The sequence shown here is derived from an EMBL/GenBank/DDBJ whole genome shotgun (WGS) entry which is preliminary data.</text>
</comment>
<evidence type="ECO:0000313" key="2">
    <source>
        <dbReference type="Proteomes" id="UP000524246"/>
    </source>
</evidence>
<dbReference type="EMBL" id="JAAZON010000462">
    <property type="protein sequence ID" value="NMC63527.1"/>
    <property type="molecule type" value="Genomic_DNA"/>
</dbReference>
<dbReference type="Proteomes" id="UP000524246">
    <property type="component" value="Unassembled WGS sequence"/>
</dbReference>
<dbReference type="AlphaFoldDB" id="A0A7X9FSI3"/>
<proteinExistence type="predicted"/>
<gene>
    <name evidence="1" type="ORF">GYA55_10230</name>
</gene>
<sequence length="102" mass="11792">MKEGCEKLDEYAVVLHIEVPGSKVVLFQAFFELHEAIGIVRTIDIRRSRVCVVTTEDMLPDCLKLLEALKDQIPWRFVESTEDGQKIFGYSRKGIRQENSYD</sequence>
<accession>A0A7X9FSI3</accession>
<organism evidence="1 2">
    <name type="scientific">SAR324 cluster bacterium</name>
    <dbReference type="NCBI Taxonomy" id="2024889"/>
    <lineage>
        <taxon>Bacteria</taxon>
        <taxon>Deltaproteobacteria</taxon>
        <taxon>SAR324 cluster</taxon>
    </lineage>
</organism>
<protein>
    <submittedName>
        <fullName evidence="1">DUF4911 domain-containing protein</fullName>
    </submittedName>
</protein>